<dbReference type="AlphaFoldDB" id="A0A0V7ZW29"/>
<gene>
    <name evidence="1" type="ORF">BC008_01605</name>
    <name evidence="2" type="ORF">BC008_01680</name>
</gene>
<name>A0A0V7ZW29_9CYAN</name>
<dbReference type="EMBL" id="LMTZ01000052">
    <property type="protein sequence ID" value="KST68696.1"/>
    <property type="molecule type" value="Genomic_DNA"/>
</dbReference>
<evidence type="ECO:0000313" key="2">
    <source>
        <dbReference type="EMBL" id="KST68696.1"/>
    </source>
</evidence>
<reference evidence="2 3" key="1">
    <citation type="journal article" date="2015" name="Genome Announc.">
        <title>Draft Genome of the Euendolithic (true boring) Cyanobacterium Mastigocoleus testarum strain BC008.</title>
        <authorList>
            <person name="Guida B.S."/>
            <person name="Garcia-Pichel F."/>
        </authorList>
    </citation>
    <scope>NUCLEOTIDE SEQUENCE [LARGE SCALE GENOMIC DNA]</scope>
    <source>
        <strain evidence="2 3">BC008</strain>
    </source>
</reference>
<dbReference type="Proteomes" id="UP000053372">
    <property type="component" value="Unassembled WGS sequence"/>
</dbReference>
<sequence length="91" mass="10473">MNYRKIDTALAMAINQVENPYQRLFIIFIHTQPILESAAQNFLIDLGIRKKTEGETVFTATVSAHTISELSDQNWVKHLKLSQRLRFVNQG</sequence>
<protein>
    <submittedName>
        <fullName evidence="2">Uncharacterized protein</fullName>
    </submittedName>
</protein>
<organism evidence="2 3">
    <name type="scientific">Mastigocoleus testarum BC008</name>
    <dbReference type="NCBI Taxonomy" id="371196"/>
    <lineage>
        <taxon>Bacteria</taxon>
        <taxon>Bacillati</taxon>
        <taxon>Cyanobacteriota</taxon>
        <taxon>Cyanophyceae</taxon>
        <taxon>Nostocales</taxon>
        <taxon>Hapalosiphonaceae</taxon>
        <taxon>Mastigocoleus</taxon>
    </lineage>
</organism>
<dbReference type="OrthoDB" id="514847at2"/>
<keyword evidence="3" id="KW-1185">Reference proteome</keyword>
<accession>A0A0V7ZW29</accession>
<evidence type="ECO:0000313" key="1">
    <source>
        <dbReference type="EMBL" id="KST68682.1"/>
    </source>
</evidence>
<proteinExistence type="predicted"/>
<dbReference type="EMBL" id="LMTZ01000053">
    <property type="protein sequence ID" value="KST68682.1"/>
    <property type="molecule type" value="Genomic_DNA"/>
</dbReference>
<comment type="caution">
    <text evidence="2">The sequence shown here is derived from an EMBL/GenBank/DDBJ whole genome shotgun (WGS) entry which is preliminary data.</text>
</comment>
<evidence type="ECO:0000313" key="3">
    <source>
        <dbReference type="Proteomes" id="UP000053372"/>
    </source>
</evidence>